<evidence type="ECO:0000313" key="6">
    <source>
        <dbReference type="EMBL" id="MBB5021306.1"/>
    </source>
</evidence>
<keyword evidence="1" id="KW-0004">4Fe-4S</keyword>
<dbReference type="Pfam" id="PF12838">
    <property type="entry name" value="Fer4_7"/>
    <property type="match status" value="2"/>
</dbReference>
<organism evidence="6 7">
    <name type="scientific">Desulfurispira natronophila</name>
    <dbReference type="NCBI Taxonomy" id="682562"/>
    <lineage>
        <taxon>Bacteria</taxon>
        <taxon>Pseudomonadati</taxon>
        <taxon>Chrysiogenota</taxon>
        <taxon>Chrysiogenia</taxon>
        <taxon>Chrysiogenales</taxon>
        <taxon>Chrysiogenaceae</taxon>
        <taxon>Desulfurispira</taxon>
    </lineage>
</organism>
<sequence length="334" mass="37912">MIDPHQIYDVVNRISTTLRINTSRCLRQRFYRNNCYDCARVCPEKVITLEPGLDIDHQGCSECMLCVATCPTEALEPKFTEFHLIMEKLAHLQKPVLGCSMFPEQSVNARTYCLGGLSHEHLLALSYLVPTQVQLNLTACRDCKLATSGMQVEQRLWDLERHIDTNLSRHLRAVTKESELEFVAEAIGRRNIVGFLRRKATVETARMFHQLNTGGEYQTSYGVKQLPYKRHLLNEVWKNTESVQSSLSCLLYYHLRIADNCTLCSACSAICPSGALELAESDLDTGKPKRLLFMPFRCTGCCLCVEFCPVRAMSLTTGFNGELFAKHRIFQALE</sequence>
<dbReference type="InterPro" id="IPR017896">
    <property type="entry name" value="4Fe4S_Fe-S-bd"/>
</dbReference>
<evidence type="ECO:0000256" key="3">
    <source>
        <dbReference type="ARBA" id="ARBA00023004"/>
    </source>
</evidence>
<dbReference type="PANTHER" id="PTHR43687:SF1">
    <property type="entry name" value="FERREDOXIN III"/>
    <property type="match status" value="1"/>
</dbReference>
<dbReference type="PROSITE" id="PS00198">
    <property type="entry name" value="4FE4S_FER_1"/>
    <property type="match status" value="2"/>
</dbReference>
<dbReference type="RefSeq" id="WP_183729773.1">
    <property type="nucleotide sequence ID" value="NZ_JACHID010000003.1"/>
</dbReference>
<keyword evidence="7" id="KW-1185">Reference proteome</keyword>
<proteinExistence type="predicted"/>
<evidence type="ECO:0000256" key="1">
    <source>
        <dbReference type="ARBA" id="ARBA00022485"/>
    </source>
</evidence>
<dbReference type="InterPro" id="IPR017900">
    <property type="entry name" value="4Fe4S_Fe_S_CS"/>
</dbReference>
<evidence type="ECO:0000256" key="4">
    <source>
        <dbReference type="ARBA" id="ARBA00023014"/>
    </source>
</evidence>
<keyword evidence="2" id="KW-0479">Metal-binding</keyword>
<evidence type="ECO:0000259" key="5">
    <source>
        <dbReference type="PROSITE" id="PS51379"/>
    </source>
</evidence>
<dbReference type="Gene3D" id="3.30.70.20">
    <property type="match status" value="2"/>
</dbReference>
<keyword evidence="3" id="KW-0408">Iron</keyword>
<reference evidence="6 7" key="1">
    <citation type="submission" date="2020-08" db="EMBL/GenBank/DDBJ databases">
        <title>Genomic Encyclopedia of Type Strains, Phase IV (KMG-IV): sequencing the most valuable type-strain genomes for metagenomic binning, comparative biology and taxonomic classification.</title>
        <authorList>
            <person name="Goeker M."/>
        </authorList>
    </citation>
    <scope>NUCLEOTIDE SEQUENCE [LARGE SCALE GENOMIC DNA]</scope>
    <source>
        <strain evidence="6 7">DSM 22071</strain>
    </source>
</reference>
<feature type="domain" description="4Fe-4S ferredoxin-type" evidence="5">
    <location>
        <begin position="252"/>
        <end position="281"/>
    </location>
</feature>
<dbReference type="SUPFAM" id="SSF54862">
    <property type="entry name" value="4Fe-4S ferredoxins"/>
    <property type="match status" value="1"/>
</dbReference>
<dbReference type="GO" id="GO:0051539">
    <property type="term" value="F:4 iron, 4 sulfur cluster binding"/>
    <property type="evidence" value="ECO:0007669"/>
    <property type="project" value="UniProtKB-KW"/>
</dbReference>
<dbReference type="InterPro" id="IPR050572">
    <property type="entry name" value="Fe-S_Ferredoxin"/>
</dbReference>
<evidence type="ECO:0000256" key="2">
    <source>
        <dbReference type="ARBA" id="ARBA00022723"/>
    </source>
</evidence>
<feature type="domain" description="4Fe-4S ferredoxin-type" evidence="5">
    <location>
        <begin position="289"/>
        <end position="318"/>
    </location>
</feature>
<name>A0A7W7Y3B5_9BACT</name>
<evidence type="ECO:0000313" key="7">
    <source>
        <dbReference type="Proteomes" id="UP000528322"/>
    </source>
</evidence>
<accession>A0A7W7Y3B5</accession>
<protein>
    <submittedName>
        <fullName evidence="6">Ferredoxin</fullName>
    </submittedName>
</protein>
<gene>
    <name evidence="6" type="ORF">HNR37_000615</name>
</gene>
<dbReference type="PANTHER" id="PTHR43687">
    <property type="entry name" value="ADENYLYLSULFATE REDUCTASE, BETA SUBUNIT"/>
    <property type="match status" value="1"/>
</dbReference>
<dbReference type="PROSITE" id="PS51379">
    <property type="entry name" value="4FE4S_FER_2"/>
    <property type="match status" value="3"/>
</dbReference>
<dbReference type="EMBL" id="JACHID010000003">
    <property type="protein sequence ID" value="MBB5021306.1"/>
    <property type="molecule type" value="Genomic_DNA"/>
</dbReference>
<dbReference type="AlphaFoldDB" id="A0A7W7Y3B5"/>
<comment type="caution">
    <text evidence="6">The sequence shown here is derived from an EMBL/GenBank/DDBJ whole genome shotgun (WGS) entry which is preliminary data.</text>
</comment>
<keyword evidence="4" id="KW-0411">Iron-sulfur</keyword>
<dbReference type="GO" id="GO:0046872">
    <property type="term" value="F:metal ion binding"/>
    <property type="evidence" value="ECO:0007669"/>
    <property type="project" value="UniProtKB-KW"/>
</dbReference>
<feature type="domain" description="4Fe-4S ferredoxin-type" evidence="5">
    <location>
        <begin position="51"/>
        <end position="80"/>
    </location>
</feature>
<dbReference type="Proteomes" id="UP000528322">
    <property type="component" value="Unassembled WGS sequence"/>
</dbReference>